<dbReference type="Proteomes" id="UP000763557">
    <property type="component" value="Unassembled WGS sequence"/>
</dbReference>
<dbReference type="RefSeq" id="WP_173138238.1">
    <property type="nucleotide sequence ID" value="NZ_CBCSGW010000068.1"/>
</dbReference>
<accession>A0ABX2FDA2</accession>
<sequence>MSGILGMEVERAREVATKIDSLAGKIMADFNAMNGEVQTGFEWKGTDSLRFRETWNSQVQKRFKEMEEMLKAEALYLRREAQQQADVSGGTTGAITPGMQP</sequence>
<protein>
    <recommendedName>
        <fullName evidence="3">WXG100 family type VII secretion target</fullName>
    </recommendedName>
</protein>
<evidence type="ECO:0000313" key="1">
    <source>
        <dbReference type="EMBL" id="NRN68745.1"/>
    </source>
</evidence>
<dbReference type="InterPro" id="IPR036689">
    <property type="entry name" value="ESAT-6-like_sf"/>
</dbReference>
<organism evidence="1 2">
    <name type="scientific">Kibdelosporangium persicum</name>
    <dbReference type="NCBI Taxonomy" id="2698649"/>
    <lineage>
        <taxon>Bacteria</taxon>
        <taxon>Bacillati</taxon>
        <taxon>Actinomycetota</taxon>
        <taxon>Actinomycetes</taxon>
        <taxon>Pseudonocardiales</taxon>
        <taxon>Pseudonocardiaceae</taxon>
        <taxon>Kibdelosporangium</taxon>
    </lineage>
</organism>
<reference evidence="1 2" key="1">
    <citation type="submission" date="2020-01" db="EMBL/GenBank/DDBJ databases">
        <title>Kibdelosporangium persica a novel Actinomycetes from a hot desert in Iran.</title>
        <authorList>
            <person name="Safaei N."/>
            <person name="Zaburannyi N."/>
            <person name="Mueller R."/>
            <person name="Wink J."/>
        </authorList>
    </citation>
    <scope>NUCLEOTIDE SEQUENCE [LARGE SCALE GENOMIC DNA]</scope>
    <source>
        <strain evidence="1 2">4NS15</strain>
    </source>
</reference>
<keyword evidence="2" id="KW-1185">Reference proteome</keyword>
<comment type="caution">
    <text evidence="1">The sequence shown here is derived from an EMBL/GenBank/DDBJ whole genome shotgun (WGS) entry which is preliminary data.</text>
</comment>
<dbReference type="EMBL" id="JAAATY010000022">
    <property type="protein sequence ID" value="NRN68745.1"/>
    <property type="molecule type" value="Genomic_DNA"/>
</dbReference>
<dbReference type="Gene3D" id="1.10.287.1060">
    <property type="entry name" value="ESAT-6-like"/>
    <property type="match status" value="1"/>
</dbReference>
<evidence type="ECO:0000313" key="2">
    <source>
        <dbReference type="Proteomes" id="UP000763557"/>
    </source>
</evidence>
<proteinExistence type="predicted"/>
<gene>
    <name evidence="1" type="ORF">GC106_59920</name>
</gene>
<dbReference type="SUPFAM" id="SSF140453">
    <property type="entry name" value="EsxAB dimer-like"/>
    <property type="match status" value="1"/>
</dbReference>
<name>A0ABX2FDA2_9PSEU</name>
<evidence type="ECO:0008006" key="3">
    <source>
        <dbReference type="Google" id="ProtNLM"/>
    </source>
</evidence>